<feature type="compositionally biased region" description="Acidic residues" evidence="1">
    <location>
        <begin position="17"/>
        <end position="26"/>
    </location>
</feature>
<dbReference type="AlphaFoldDB" id="S2JZP3"/>
<dbReference type="EMBL" id="KE124015">
    <property type="protein sequence ID" value="EPB85320.1"/>
    <property type="molecule type" value="Genomic_DNA"/>
</dbReference>
<proteinExistence type="predicted"/>
<reference evidence="3" key="1">
    <citation type="submission" date="2013-05" db="EMBL/GenBank/DDBJ databases">
        <title>The Genome sequence of Mucor circinelloides f. circinelloides 1006PhL.</title>
        <authorList>
            <consortium name="The Broad Institute Genomics Platform"/>
            <person name="Cuomo C."/>
            <person name="Earl A."/>
            <person name="Findley K."/>
            <person name="Lee S.C."/>
            <person name="Walker B."/>
            <person name="Young S."/>
            <person name="Zeng Q."/>
            <person name="Gargeya S."/>
            <person name="Fitzgerald M."/>
            <person name="Haas B."/>
            <person name="Abouelleil A."/>
            <person name="Allen A.W."/>
            <person name="Alvarado L."/>
            <person name="Arachchi H.M."/>
            <person name="Berlin A.M."/>
            <person name="Chapman S.B."/>
            <person name="Gainer-Dewar J."/>
            <person name="Goldberg J."/>
            <person name="Griggs A."/>
            <person name="Gujja S."/>
            <person name="Hansen M."/>
            <person name="Howarth C."/>
            <person name="Imamovic A."/>
            <person name="Ireland A."/>
            <person name="Larimer J."/>
            <person name="McCowan C."/>
            <person name="Murphy C."/>
            <person name="Pearson M."/>
            <person name="Poon T.W."/>
            <person name="Priest M."/>
            <person name="Roberts A."/>
            <person name="Saif S."/>
            <person name="Shea T."/>
            <person name="Sisk P."/>
            <person name="Sykes S."/>
            <person name="Wortman J."/>
            <person name="Nusbaum C."/>
            <person name="Birren B."/>
        </authorList>
    </citation>
    <scope>NUCLEOTIDE SEQUENCE [LARGE SCALE GENOMIC DNA]</scope>
    <source>
        <strain evidence="3">1006PhL</strain>
    </source>
</reference>
<keyword evidence="3" id="KW-1185">Reference proteome</keyword>
<name>S2JZP3_MUCC1</name>
<protein>
    <submittedName>
        <fullName evidence="2">Uncharacterized protein</fullName>
    </submittedName>
</protein>
<dbReference type="VEuPathDB" id="FungiDB:HMPREF1544_07934"/>
<gene>
    <name evidence="2" type="ORF">HMPREF1544_07934</name>
</gene>
<evidence type="ECO:0000313" key="2">
    <source>
        <dbReference type="EMBL" id="EPB85320.1"/>
    </source>
</evidence>
<dbReference type="InParanoid" id="S2JZP3"/>
<organism evidence="2 3">
    <name type="scientific">Mucor circinelloides f. circinelloides (strain 1006PhL)</name>
    <name type="common">Mucormycosis agent</name>
    <name type="synonym">Calyptromyces circinelloides</name>
    <dbReference type="NCBI Taxonomy" id="1220926"/>
    <lineage>
        <taxon>Eukaryota</taxon>
        <taxon>Fungi</taxon>
        <taxon>Fungi incertae sedis</taxon>
        <taxon>Mucoromycota</taxon>
        <taxon>Mucoromycotina</taxon>
        <taxon>Mucoromycetes</taxon>
        <taxon>Mucorales</taxon>
        <taxon>Mucorineae</taxon>
        <taxon>Mucoraceae</taxon>
        <taxon>Mucor</taxon>
    </lineage>
</organism>
<feature type="compositionally biased region" description="Basic residues" evidence="1">
    <location>
        <begin position="59"/>
        <end position="68"/>
    </location>
</feature>
<evidence type="ECO:0000256" key="1">
    <source>
        <dbReference type="SAM" id="MobiDB-lite"/>
    </source>
</evidence>
<evidence type="ECO:0000313" key="3">
    <source>
        <dbReference type="Proteomes" id="UP000014254"/>
    </source>
</evidence>
<feature type="compositionally biased region" description="Basic and acidic residues" evidence="1">
    <location>
        <begin position="1"/>
        <end position="10"/>
    </location>
</feature>
<accession>S2JZP3</accession>
<feature type="region of interest" description="Disordered" evidence="1">
    <location>
        <begin position="1"/>
        <end position="26"/>
    </location>
</feature>
<feature type="region of interest" description="Disordered" evidence="1">
    <location>
        <begin position="38"/>
        <end position="101"/>
    </location>
</feature>
<sequence>MQQKTQEEVQSKPLVISDEEGDDFEDDNIDLDMLEAEKEAAASSKPLAEDVVQAMKRQERLRRRKPKAKQMLNDKDKTTIRSRPDDTPSKKKAATKPSSCQ</sequence>
<dbReference type="Proteomes" id="UP000014254">
    <property type="component" value="Unassembled WGS sequence"/>
</dbReference>
<feature type="compositionally biased region" description="Basic and acidic residues" evidence="1">
    <location>
        <begin position="72"/>
        <end position="89"/>
    </location>
</feature>